<keyword evidence="7" id="KW-1185">Reference proteome</keyword>
<dbReference type="Proteomes" id="UP000253740">
    <property type="component" value="Unassembled WGS sequence"/>
</dbReference>
<dbReference type="HOGENOM" id="CLU_029700_0_0_6"/>
<feature type="domain" description="ABC-type uncharacterised transport system" evidence="3">
    <location>
        <begin position="178"/>
        <end position="479"/>
    </location>
</feature>
<evidence type="ECO:0000259" key="3">
    <source>
        <dbReference type="Pfam" id="PF09822"/>
    </source>
</evidence>
<organism evidence="6">
    <name type="scientific">Mizugakiibacter sediminis</name>
    <dbReference type="NCBI Taxonomy" id="1475481"/>
    <lineage>
        <taxon>Bacteria</taxon>
        <taxon>Pseudomonadati</taxon>
        <taxon>Pseudomonadota</taxon>
        <taxon>Gammaproteobacteria</taxon>
        <taxon>Lysobacterales</taxon>
        <taxon>Rhodanobacteraceae</taxon>
        <taxon>Mizugakiibacter</taxon>
    </lineage>
</organism>
<dbReference type="EMBL" id="DF970253">
    <property type="protein sequence ID" value="GAP67277.1"/>
    <property type="molecule type" value="Genomic_DNA"/>
</dbReference>
<keyword evidence="2" id="KW-1133">Transmembrane helix</keyword>
<name>A0A0K8QSA0_9GAMM</name>
<dbReference type="InterPro" id="IPR019196">
    <property type="entry name" value="ABC_transp_unknown"/>
</dbReference>
<keyword evidence="2" id="KW-0812">Transmembrane</keyword>
<dbReference type="EMBL" id="DF952378">
    <property type="protein sequence ID" value="GAN44603.1"/>
    <property type="molecule type" value="Genomic_DNA"/>
</dbReference>
<feature type="coiled-coil region" evidence="1">
    <location>
        <begin position="513"/>
        <end position="577"/>
    </location>
</feature>
<evidence type="ECO:0000256" key="1">
    <source>
        <dbReference type="SAM" id="Coils"/>
    </source>
</evidence>
<reference evidence="5" key="1">
    <citation type="submission" date="2015-03" db="EMBL/GenBank/DDBJ databases">
        <title>Draft genome sequence of Mizugakiibacter sediminis skMP5.</title>
        <authorList>
            <person name="Watanabe T."/>
            <person name="Kojima H."/>
            <person name="Fukui M."/>
        </authorList>
    </citation>
    <scope>NUCLEOTIDE SEQUENCE</scope>
    <source>
        <strain evidence="5">SkMP5</strain>
    </source>
</reference>
<accession>A0A0K8QSA0</accession>
<dbReference type="Pfam" id="PF09822">
    <property type="entry name" value="ABC_transp_aux"/>
    <property type="match status" value="1"/>
</dbReference>
<gene>
    <name evidence="5" type="ORF">MBSD_1138</name>
    <name evidence="6" type="ORF">MBSD_n2595</name>
</gene>
<evidence type="ECO:0000313" key="5">
    <source>
        <dbReference type="EMBL" id="GAN44603.1"/>
    </source>
</evidence>
<keyword evidence="2" id="KW-0472">Membrane</keyword>
<proteinExistence type="predicted"/>
<dbReference type="STRING" id="1475481.GCA_000953855_02643"/>
<reference evidence="6" key="2">
    <citation type="submission" date="2015-08" db="EMBL/GenBank/DDBJ databases">
        <title>Complete DNA Sequence of Pseudomonas syringae pv. actinidiae, the Causal Agent of Kiwifruit Canker Disease.</title>
        <authorList>
            <person name="Rikkerink E.H.A."/>
            <person name="Fineran P.C."/>
        </authorList>
    </citation>
    <scope>NUCLEOTIDE SEQUENCE</scope>
    <source>
        <strain evidence="6">SkMP5</strain>
    </source>
</reference>
<dbReference type="OrthoDB" id="9777219at2"/>
<keyword evidence="1" id="KW-0175">Coiled coil</keyword>
<dbReference type="InterPro" id="IPR055396">
    <property type="entry name" value="DUF7088"/>
</dbReference>
<dbReference type="AlphaFoldDB" id="A0A0K8QSA0"/>
<protein>
    <submittedName>
        <fullName evidence="6">Uncharacterized protein</fullName>
    </submittedName>
</protein>
<evidence type="ECO:0000313" key="7">
    <source>
        <dbReference type="Proteomes" id="UP000253740"/>
    </source>
</evidence>
<sequence length="624" mass="68472">MKPNRRTSAVVLALALLGVLFVALVLVGNQALRGARIDLTADHLYTLSPGTRSILAGIDEPVHLTLYFSDHATRDLPQLRSYEQRVREMLEEMAQRANGKLQLEVIDPLPFSEDEDRAAGAGLSAAPIGSGGAKVFFGLVGTNSTDGQAVIPFFQADKETFLEYDIAKLIHDLTMPRKPVVGVLSRLPLDGEVDPRTGGVQPAWAVLQELRQLFDVRMLDAQRLRKIGDDVQVLMLVQPRDLPEDALYAIDQFVMRGGRLAVFVDPDAETDTAGAADAEGATPLAPRSSDLPRLFKAWGVSYDPNMVVLDRARALSIAMSADAAPVRHPAVLGYTADDLNHDDVVTANLQSINVSSAGAFALAADGTARLVPLLQSTADAMRVPAARVRLQPDPSALLVGYRPDGVHYVIAGWLEGRFRSAFPERRDAGHLDEAKAPGRILLVADTDILSDRLWVQMTPFFGQTLLNAFANNGDFAVNAVDYLTGSSALISIRGRATARRPFTRVEALRRSADARFRTKEAELERELADTERRLAGLQQEKGKDNAQILSPAQKQELEAFLRRKLAIRRELRDVQRQLDAEIEALGSRLKFIDILLMPILVTLAALAYAWRRARRRRAAGGEPW</sequence>
<dbReference type="RefSeq" id="WP_062537827.1">
    <property type="nucleotide sequence ID" value="NZ_DF970253.1"/>
</dbReference>
<feature type="domain" description="DUF7088" evidence="4">
    <location>
        <begin position="42"/>
        <end position="141"/>
    </location>
</feature>
<evidence type="ECO:0000259" key="4">
    <source>
        <dbReference type="Pfam" id="PF23357"/>
    </source>
</evidence>
<feature type="transmembrane region" description="Helical" evidence="2">
    <location>
        <begin position="591"/>
        <end position="610"/>
    </location>
</feature>
<dbReference type="Pfam" id="PF23357">
    <property type="entry name" value="DUF7088"/>
    <property type="match status" value="1"/>
</dbReference>
<evidence type="ECO:0000256" key="2">
    <source>
        <dbReference type="SAM" id="Phobius"/>
    </source>
</evidence>
<evidence type="ECO:0000313" key="6">
    <source>
        <dbReference type="EMBL" id="GAP67277.1"/>
    </source>
</evidence>